<dbReference type="RefSeq" id="XP_026284884.2">
    <property type="nucleotide sequence ID" value="XM_026429099.2"/>
</dbReference>
<dbReference type="KEGG" id="foc:113210905"/>
<dbReference type="GeneID" id="113210905"/>
<organism evidence="2 3">
    <name type="scientific">Frankliniella occidentalis</name>
    <name type="common">Western flower thrips</name>
    <name type="synonym">Euthrips occidentalis</name>
    <dbReference type="NCBI Taxonomy" id="133901"/>
    <lineage>
        <taxon>Eukaryota</taxon>
        <taxon>Metazoa</taxon>
        <taxon>Ecdysozoa</taxon>
        <taxon>Arthropoda</taxon>
        <taxon>Hexapoda</taxon>
        <taxon>Insecta</taxon>
        <taxon>Pterygota</taxon>
        <taxon>Neoptera</taxon>
        <taxon>Paraneoptera</taxon>
        <taxon>Thysanoptera</taxon>
        <taxon>Terebrantia</taxon>
        <taxon>Thripoidea</taxon>
        <taxon>Thripidae</taxon>
        <taxon>Frankliniella</taxon>
    </lineage>
</organism>
<proteinExistence type="predicted"/>
<gene>
    <name evidence="3" type="primary">LOC113210905</name>
</gene>
<dbReference type="Proteomes" id="UP000504606">
    <property type="component" value="Unplaced"/>
</dbReference>
<feature type="compositionally biased region" description="Basic and acidic residues" evidence="1">
    <location>
        <begin position="31"/>
        <end position="43"/>
    </location>
</feature>
<name>A0A6J1SUD1_FRAOC</name>
<evidence type="ECO:0000313" key="2">
    <source>
        <dbReference type="Proteomes" id="UP000504606"/>
    </source>
</evidence>
<dbReference type="AlphaFoldDB" id="A0A6J1SUD1"/>
<protein>
    <submittedName>
        <fullName evidence="3">Uncharacterized protein LOC113210905</fullName>
    </submittedName>
</protein>
<accession>A0A6J1SUD1</accession>
<feature type="compositionally biased region" description="Basic residues" evidence="1">
    <location>
        <begin position="7"/>
        <end position="30"/>
    </location>
</feature>
<keyword evidence="2" id="KW-1185">Reference proteome</keyword>
<evidence type="ECO:0000256" key="1">
    <source>
        <dbReference type="SAM" id="MobiDB-lite"/>
    </source>
</evidence>
<feature type="region of interest" description="Disordered" evidence="1">
    <location>
        <begin position="1"/>
        <end position="43"/>
    </location>
</feature>
<reference evidence="3" key="1">
    <citation type="submission" date="2025-08" db="UniProtKB">
        <authorList>
            <consortium name="RefSeq"/>
        </authorList>
    </citation>
    <scope>IDENTIFICATION</scope>
    <source>
        <tissue evidence="3">Whole organism</tissue>
    </source>
</reference>
<sequence length="699" mass="77928">MSASAAWKKKREPARNSKKNKKQEYRKKNKPSKDFSQSKEKKAAPIPVFGPLFQPMLEDPRSFYSSRVVPHCDAHAARAGLIQAGRAAPVPAEQRRVRRDALLQHLPLDFRRRLDKELAPRRAESAHVSAVLEEMMVVCKEMRSTTAHLENEAAVPAGAGEVNPAGPEILATEPRIVTTYPEIVPAPADPERARPERCNAAVSADSGVAPARPDNFPACRVLFHAQPGDVPADSEIVRAGAARNNVSKDMDIVLAHPEMVPAQPGSVVSAEPGNIAAEEEQPKTMPMYDPWLEHPQKFYSKRVLPYCKAHPAVPIWARCSKKLGKRHREEVILQHLPAEFRERLDRALEPHKAENAPLMLLLCKMVQARNEMIKSSAKPSTSPSTMTMFDPRLEHPQSFYALRVVPYCKANPRVPRGAPYFKLELRKQERDVLLQHLPADYRERLDEALKPTDTQSACIPLLLQTMIKLYEAKPTVRAEQRVASAEAGSVLVVPTEQRVVPTETEASNALLTPTGREVVSAEAGNALLVPTQTEVVPTEESNVFVVSREQAVLPDEAGNALPLPAQVLQTEQFGVSTGLGSDVSGSSERDTVLPAEPDGFVSPDQEVPQVFQRDTVQHKPWHIIFQELRGEREPEWQPLSPPQKRPRMEPEQTFWFHPSDDAFWTDCAFCNTPAPLDRGFCPSCKIPYVIKCPSKRLYF</sequence>
<evidence type="ECO:0000313" key="3">
    <source>
        <dbReference type="RefSeq" id="XP_026284884.2"/>
    </source>
</evidence>